<dbReference type="Gene3D" id="3.40.50.10900">
    <property type="entry name" value="PAC-like subunit"/>
    <property type="match status" value="1"/>
</dbReference>
<keyword evidence="1" id="KW-0175">Coiled coil</keyword>
<dbReference type="EMBL" id="RCUY01000009">
    <property type="protein sequence ID" value="RLP82131.1"/>
    <property type="molecule type" value="Genomic_DNA"/>
</dbReference>
<dbReference type="InterPro" id="IPR008492">
    <property type="entry name" value="Rv2714-like"/>
</dbReference>
<dbReference type="OrthoDB" id="3733464at2"/>
<dbReference type="PIRSF" id="PIRSF028754">
    <property type="entry name" value="UCP028754"/>
    <property type="match status" value="1"/>
</dbReference>
<dbReference type="Gene3D" id="1.10.287.100">
    <property type="match status" value="1"/>
</dbReference>
<dbReference type="Proteomes" id="UP000269438">
    <property type="component" value="Unassembled WGS sequence"/>
</dbReference>
<dbReference type="AlphaFoldDB" id="A0A3L7AR60"/>
<dbReference type="Pfam" id="PF09754">
    <property type="entry name" value="PAC2"/>
    <property type="match status" value="1"/>
</dbReference>
<dbReference type="InterPro" id="IPR019151">
    <property type="entry name" value="Proteasome_assmbl_chaperone_2"/>
</dbReference>
<dbReference type="InterPro" id="IPR038389">
    <property type="entry name" value="PSMG2_sf"/>
</dbReference>
<proteinExistence type="predicted"/>
<sequence length="313" mass="34621">MADSDRLISLDVNPADIPAGLDLVVALTGYSDAGSASAQFIDFVRENLDSRVVATFDNDELLDYRARRPIATFDEDHLSDYVPPRLELTLVHDELSQPFLFLSGYEPDFRWEAFVRSITGLIDTLGIARTTWLHAVPMPVPHTRPVPVTVSGTRADLIESLTVWRPQTQLPANVLHLLEYRLTEHGLAVAGLALLTPHYLSDTQYPDVLIAAIEYVGAATGLILPTDGLRDQAREFVERLNEQVAGNDELRRLVATLEERHDSYMESNMPASPFVAMDGSLPSADEIAAELERFLAGRPEGEDNGEDLRDSGE</sequence>
<protein>
    <submittedName>
        <fullName evidence="2">PAC2 family protein</fullName>
    </submittedName>
</protein>
<dbReference type="SUPFAM" id="SSF159659">
    <property type="entry name" value="Cgl1923-like"/>
    <property type="match status" value="1"/>
</dbReference>
<evidence type="ECO:0000313" key="3">
    <source>
        <dbReference type="Proteomes" id="UP000269438"/>
    </source>
</evidence>
<comment type="caution">
    <text evidence="2">The sequence shown here is derived from an EMBL/GenBank/DDBJ whole genome shotgun (WGS) entry which is preliminary data.</text>
</comment>
<keyword evidence="3" id="KW-1185">Reference proteome</keyword>
<organism evidence="2 3">
    <name type="scientific">Mycetocola lacteus</name>
    <dbReference type="NCBI Taxonomy" id="76637"/>
    <lineage>
        <taxon>Bacteria</taxon>
        <taxon>Bacillati</taxon>
        <taxon>Actinomycetota</taxon>
        <taxon>Actinomycetes</taxon>
        <taxon>Micrococcales</taxon>
        <taxon>Microbacteriaceae</taxon>
        <taxon>Mycetocola</taxon>
    </lineage>
</organism>
<dbReference type="RefSeq" id="WP_121688679.1">
    <property type="nucleotide sequence ID" value="NZ_RCUY01000009.1"/>
</dbReference>
<accession>A0A3L7AR60</accession>
<gene>
    <name evidence="2" type="ORF">D9V34_09950</name>
</gene>
<evidence type="ECO:0000256" key="1">
    <source>
        <dbReference type="SAM" id="Coils"/>
    </source>
</evidence>
<reference evidence="2 3" key="1">
    <citation type="submission" date="2018-10" db="EMBL/GenBank/DDBJ databases">
        <authorList>
            <person name="Li J."/>
        </authorList>
    </citation>
    <scope>NUCLEOTIDE SEQUENCE [LARGE SCALE GENOMIC DNA]</scope>
    <source>
        <strain evidence="2 3">JCM 11654</strain>
    </source>
</reference>
<feature type="coiled-coil region" evidence="1">
    <location>
        <begin position="240"/>
        <end position="267"/>
    </location>
</feature>
<evidence type="ECO:0000313" key="2">
    <source>
        <dbReference type="EMBL" id="RLP82131.1"/>
    </source>
</evidence>
<name>A0A3L7AR60_9MICO</name>